<dbReference type="GO" id="GO:0032993">
    <property type="term" value="C:protein-DNA complex"/>
    <property type="evidence" value="ECO:0007669"/>
    <property type="project" value="TreeGrafter"/>
</dbReference>
<keyword evidence="3 6" id="KW-0238">DNA-binding</keyword>
<dbReference type="InterPro" id="IPR000847">
    <property type="entry name" value="LysR_HTH_N"/>
</dbReference>
<dbReference type="Gene3D" id="1.10.10.10">
    <property type="entry name" value="Winged helix-like DNA-binding domain superfamily/Winged helix DNA-binding domain"/>
    <property type="match status" value="1"/>
</dbReference>
<reference evidence="6 7" key="1">
    <citation type="submission" date="2016-10" db="EMBL/GenBank/DDBJ databases">
        <authorList>
            <person name="de Groot N.N."/>
        </authorList>
    </citation>
    <scope>NUCLEOTIDE SEQUENCE [LARGE SCALE GENOMIC DNA]</scope>
    <source>
        <strain evidence="6 7">CGMCC 1.6117</strain>
    </source>
</reference>
<dbReference type="OrthoDB" id="9791253at2"/>
<dbReference type="PROSITE" id="PS50931">
    <property type="entry name" value="HTH_LYSR"/>
    <property type="match status" value="1"/>
</dbReference>
<evidence type="ECO:0000256" key="2">
    <source>
        <dbReference type="ARBA" id="ARBA00023015"/>
    </source>
</evidence>
<evidence type="ECO:0000313" key="6">
    <source>
        <dbReference type="EMBL" id="SFA47697.1"/>
    </source>
</evidence>
<dbReference type="GO" id="GO:0003677">
    <property type="term" value="F:DNA binding"/>
    <property type="evidence" value="ECO:0007669"/>
    <property type="project" value="UniProtKB-KW"/>
</dbReference>
<sequence length="305" mass="33487">MAYNPRLTLSQMRAFEAVARTGTVIDAAQDLRMSQPSVSTQVRAMENLARAQLFLRKGKSFQLTPLGAEVFQKVRAALALSDDIEQMLNDQRMLESGVLRIGYSAHQFAMPLISEFVRRYPRIRIEARCMASQDLIRRLDENLTDIALVTAAEPPAGHFSRLLRQERVVLMVPTDHPLVAQARTGVAWRDITDYPIVRREASSGTRLIFERAANSAGVRLQTMVEVGSWSSMADAVGAGIGVGIALEGEIAGRADLVIVPLNDPTLAAGHYVTAPENMQLVAAIEAFFEIATGTETHRETNGETK</sequence>
<proteinExistence type="inferred from homology"/>
<gene>
    <name evidence="6" type="ORF">SAMN04487972_105120</name>
</gene>
<dbReference type="PANTHER" id="PTHR30346">
    <property type="entry name" value="TRANSCRIPTIONAL DUAL REGULATOR HCAR-RELATED"/>
    <property type="match status" value="1"/>
</dbReference>
<dbReference type="Gene3D" id="3.40.190.290">
    <property type="match status" value="1"/>
</dbReference>
<dbReference type="SUPFAM" id="SSF46785">
    <property type="entry name" value="Winged helix' DNA-binding domain"/>
    <property type="match status" value="1"/>
</dbReference>
<dbReference type="Proteomes" id="UP000182312">
    <property type="component" value="Unassembled WGS sequence"/>
</dbReference>
<evidence type="ECO:0000259" key="5">
    <source>
        <dbReference type="PROSITE" id="PS50931"/>
    </source>
</evidence>
<dbReference type="InterPro" id="IPR005119">
    <property type="entry name" value="LysR_subst-bd"/>
</dbReference>
<dbReference type="Pfam" id="PF00126">
    <property type="entry name" value="HTH_1"/>
    <property type="match status" value="1"/>
</dbReference>
<dbReference type="RefSeq" id="WP_074948048.1">
    <property type="nucleotide sequence ID" value="NZ_FOJO01000005.1"/>
</dbReference>
<dbReference type="SUPFAM" id="SSF53850">
    <property type="entry name" value="Periplasmic binding protein-like II"/>
    <property type="match status" value="1"/>
</dbReference>
<evidence type="ECO:0000256" key="4">
    <source>
        <dbReference type="ARBA" id="ARBA00023163"/>
    </source>
</evidence>
<dbReference type="GO" id="GO:0003700">
    <property type="term" value="F:DNA-binding transcription factor activity"/>
    <property type="evidence" value="ECO:0007669"/>
    <property type="project" value="InterPro"/>
</dbReference>
<evidence type="ECO:0000256" key="3">
    <source>
        <dbReference type="ARBA" id="ARBA00023125"/>
    </source>
</evidence>
<dbReference type="AlphaFoldDB" id="A0A1I0T7N0"/>
<dbReference type="PANTHER" id="PTHR30346:SF29">
    <property type="entry name" value="LYSR SUBSTRATE-BINDING"/>
    <property type="match status" value="1"/>
</dbReference>
<dbReference type="InterPro" id="IPR036390">
    <property type="entry name" value="WH_DNA-bd_sf"/>
</dbReference>
<evidence type="ECO:0000256" key="1">
    <source>
        <dbReference type="ARBA" id="ARBA00009437"/>
    </source>
</evidence>
<comment type="similarity">
    <text evidence="1">Belongs to the LysR transcriptional regulatory family.</text>
</comment>
<keyword evidence="4" id="KW-0804">Transcription</keyword>
<organism evidence="6 7">
    <name type="scientific">Paracoccus halophilus</name>
    <dbReference type="NCBI Taxonomy" id="376733"/>
    <lineage>
        <taxon>Bacteria</taxon>
        <taxon>Pseudomonadati</taxon>
        <taxon>Pseudomonadota</taxon>
        <taxon>Alphaproteobacteria</taxon>
        <taxon>Rhodobacterales</taxon>
        <taxon>Paracoccaceae</taxon>
        <taxon>Paracoccus</taxon>
    </lineage>
</organism>
<dbReference type="Pfam" id="PF03466">
    <property type="entry name" value="LysR_substrate"/>
    <property type="match status" value="1"/>
</dbReference>
<dbReference type="InterPro" id="IPR036388">
    <property type="entry name" value="WH-like_DNA-bd_sf"/>
</dbReference>
<evidence type="ECO:0000313" key="7">
    <source>
        <dbReference type="Proteomes" id="UP000182312"/>
    </source>
</evidence>
<dbReference type="CDD" id="cd05466">
    <property type="entry name" value="PBP2_LTTR_substrate"/>
    <property type="match status" value="1"/>
</dbReference>
<keyword evidence="2" id="KW-0805">Transcription regulation</keyword>
<dbReference type="EMBL" id="FOJO01000005">
    <property type="protein sequence ID" value="SFA47697.1"/>
    <property type="molecule type" value="Genomic_DNA"/>
</dbReference>
<accession>A0A1I0T7N0</accession>
<protein>
    <submittedName>
        <fullName evidence="6">DNA-binding transcriptional regulator, LysR family</fullName>
    </submittedName>
</protein>
<name>A0A1I0T7N0_9RHOB</name>
<feature type="domain" description="HTH lysR-type" evidence="5">
    <location>
        <begin position="7"/>
        <end position="64"/>
    </location>
</feature>